<protein>
    <submittedName>
        <fullName evidence="2">Uncharacterized protein</fullName>
    </submittedName>
</protein>
<dbReference type="Proteomes" id="UP000719267">
    <property type="component" value="Unassembled WGS sequence"/>
</dbReference>
<dbReference type="RefSeq" id="WP_219040559.1">
    <property type="nucleotide sequence ID" value="NZ_JAHWDF010000011.1"/>
</dbReference>
<keyword evidence="1" id="KW-0812">Transmembrane</keyword>
<proteinExistence type="predicted"/>
<keyword evidence="3" id="KW-1185">Reference proteome</keyword>
<reference evidence="2 3" key="1">
    <citation type="submission" date="2021-07" db="EMBL/GenBank/DDBJ databases">
        <title>Mesonia aestuariivivens sp. nov., isolated from a tidal flat.</title>
        <authorList>
            <person name="Kim Y.-O."/>
            <person name="Yoon J.-H."/>
        </authorList>
    </citation>
    <scope>NUCLEOTIDE SEQUENCE [LARGE SCALE GENOMIC DNA]</scope>
    <source>
        <strain evidence="2 3">JHPTF-M18</strain>
    </source>
</reference>
<comment type="caution">
    <text evidence="2">The sequence shown here is derived from an EMBL/GenBank/DDBJ whole genome shotgun (WGS) entry which is preliminary data.</text>
</comment>
<organism evidence="2 3">
    <name type="scientific">Mesonia aestuariivivens</name>
    <dbReference type="NCBI Taxonomy" id="2796128"/>
    <lineage>
        <taxon>Bacteria</taxon>
        <taxon>Pseudomonadati</taxon>
        <taxon>Bacteroidota</taxon>
        <taxon>Flavobacteriia</taxon>
        <taxon>Flavobacteriales</taxon>
        <taxon>Flavobacteriaceae</taxon>
        <taxon>Mesonia</taxon>
    </lineage>
</organism>
<feature type="transmembrane region" description="Helical" evidence="1">
    <location>
        <begin position="6"/>
        <end position="28"/>
    </location>
</feature>
<keyword evidence="1" id="KW-1133">Transmembrane helix</keyword>
<keyword evidence="1" id="KW-0472">Membrane</keyword>
<dbReference type="EMBL" id="JAHWDF010000011">
    <property type="protein sequence ID" value="MBW2962274.1"/>
    <property type="molecule type" value="Genomic_DNA"/>
</dbReference>
<name>A0ABS6W393_9FLAO</name>
<gene>
    <name evidence="2" type="ORF">KW502_10725</name>
</gene>
<evidence type="ECO:0000313" key="2">
    <source>
        <dbReference type="EMBL" id="MBW2962274.1"/>
    </source>
</evidence>
<evidence type="ECO:0000256" key="1">
    <source>
        <dbReference type="SAM" id="Phobius"/>
    </source>
</evidence>
<sequence>MKGLLLFIFIVVVVATPIIGLMMIFNYIKKIRRKRLLVSNPKKFNDIFITDLQNFNDADWKLTKSEELYSTYHKQLRKKEVGLFNRITARVFFEENEIHYVMVKKLTKEDIPYIEIVIKNLLKLLGDDSSNKKFLSKGEKIELKQKDYFWTGRTWQGENYLVKLEAYKNEGLNLAVSILGG</sequence>
<evidence type="ECO:0000313" key="3">
    <source>
        <dbReference type="Proteomes" id="UP000719267"/>
    </source>
</evidence>
<accession>A0ABS6W393</accession>